<dbReference type="RefSeq" id="XP_041562875.1">
    <property type="nucleotide sequence ID" value="XM_041697334.1"/>
</dbReference>
<dbReference type="InterPro" id="IPR001128">
    <property type="entry name" value="Cyt_P450"/>
</dbReference>
<dbReference type="Gene3D" id="1.10.630.10">
    <property type="entry name" value="Cytochrome P450"/>
    <property type="match status" value="1"/>
</dbReference>
<dbReference type="Proteomes" id="UP000654913">
    <property type="component" value="Chromosome 8"/>
</dbReference>
<dbReference type="InterPro" id="IPR036396">
    <property type="entry name" value="Cyt_P450_sf"/>
</dbReference>
<dbReference type="SUPFAM" id="SSF48264">
    <property type="entry name" value="Cytochrome P450"/>
    <property type="match status" value="1"/>
</dbReference>
<sequence>MIEAQSRANLLGVAVITLVISYRIGLLIYNALFHPLSSYPGPRLAAITRLPMVIHKYHGDMHWWLPKLHKEYGNVVRVAPNELSYIDPQAVKDIYGFHPGSKANFVKDMTFYGSDAAGGGGIFRADDANHARQRRVLSHAFSDRALNEHEPLLRKYVERLVTGIRTLNSKDPNGKINLERWYNYTTFDVMADLSFGEPLDLLQDQSREWFLDNVMSFLKLQSLTQLLRYYPRLAMILGVFFIPNDIKAKQARNNKEAIDKVNRRLERKANRPDIWSLVMMQEGQRALTLPEMHANGITFMVAGTETTATALSGLTYLLLKNPDKLEELTTEIRSAFKNSEGITIQALARLEYLNACFQEGLRMYPPVPLGPPRVVPHTSAEVCGKVLPGGTICYVSNYAAYSSERNFKDADRFLPERWMDNPRYASDNKSVLQPFSFGPRNCLGKKYDDEYMCA</sequence>
<evidence type="ECO:0000256" key="1">
    <source>
        <dbReference type="ARBA" id="ARBA00001971"/>
    </source>
</evidence>
<evidence type="ECO:0000256" key="9">
    <source>
        <dbReference type="RuleBase" id="RU000461"/>
    </source>
</evidence>
<comment type="cofactor">
    <cofactor evidence="1 8">
        <name>heme</name>
        <dbReference type="ChEBI" id="CHEBI:30413"/>
    </cofactor>
</comment>
<dbReference type="PANTHER" id="PTHR24305:SF210">
    <property type="entry name" value="CYTOCHROME P450 MONOOXYGENASE ASQL-RELATED"/>
    <property type="match status" value="1"/>
</dbReference>
<dbReference type="GO" id="GO:0016705">
    <property type="term" value="F:oxidoreductase activity, acting on paired donors, with incorporation or reduction of molecular oxygen"/>
    <property type="evidence" value="ECO:0007669"/>
    <property type="project" value="InterPro"/>
</dbReference>
<gene>
    <name evidence="11" type="ORF">APUU_80992S</name>
</gene>
<dbReference type="OrthoDB" id="1470350at2759"/>
<dbReference type="KEGG" id="apuu:APUU_80992S"/>
<dbReference type="InterPro" id="IPR017972">
    <property type="entry name" value="Cyt_P450_CS"/>
</dbReference>
<keyword evidence="10" id="KW-0472">Membrane</keyword>
<reference evidence="11" key="2">
    <citation type="submission" date="2021-02" db="EMBL/GenBank/DDBJ databases">
        <title>Aspergillus puulaauensis MK2 genome sequence.</title>
        <authorList>
            <person name="Futagami T."/>
            <person name="Mori K."/>
            <person name="Kadooka C."/>
            <person name="Tanaka T."/>
        </authorList>
    </citation>
    <scope>NUCLEOTIDE SEQUENCE</scope>
    <source>
        <strain evidence="11">MK2</strain>
    </source>
</reference>
<evidence type="ECO:0000256" key="6">
    <source>
        <dbReference type="ARBA" id="ARBA00023004"/>
    </source>
</evidence>
<feature type="binding site" description="axial binding residue" evidence="8">
    <location>
        <position position="442"/>
    </location>
    <ligand>
        <name>heme</name>
        <dbReference type="ChEBI" id="CHEBI:30413"/>
    </ligand>
    <ligandPart>
        <name>Fe</name>
        <dbReference type="ChEBI" id="CHEBI:18248"/>
    </ligandPart>
</feature>
<keyword evidence="3 8" id="KW-0349">Heme</keyword>
<dbReference type="InterPro" id="IPR050121">
    <property type="entry name" value="Cytochrome_P450_monoxygenase"/>
</dbReference>
<name>A0A7R7Y202_9EURO</name>
<organism evidence="11 12">
    <name type="scientific">Aspergillus puulaauensis</name>
    <dbReference type="NCBI Taxonomy" id="1220207"/>
    <lineage>
        <taxon>Eukaryota</taxon>
        <taxon>Fungi</taxon>
        <taxon>Dikarya</taxon>
        <taxon>Ascomycota</taxon>
        <taxon>Pezizomycotina</taxon>
        <taxon>Eurotiomycetes</taxon>
        <taxon>Eurotiomycetidae</taxon>
        <taxon>Eurotiales</taxon>
        <taxon>Aspergillaceae</taxon>
        <taxon>Aspergillus</taxon>
    </lineage>
</organism>
<evidence type="ECO:0000256" key="7">
    <source>
        <dbReference type="ARBA" id="ARBA00023033"/>
    </source>
</evidence>
<dbReference type="InterPro" id="IPR002401">
    <property type="entry name" value="Cyt_P450_E_grp-I"/>
</dbReference>
<keyword evidence="10" id="KW-1133">Transmembrane helix</keyword>
<evidence type="ECO:0008006" key="13">
    <source>
        <dbReference type="Google" id="ProtNLM"/>
    </source>
</evidence>
<proteinExistence type="inferred from homology"/>
<dbReference type="PANTHER" id="PTHR24305">
    <property type="entry name" value="CYTOCHROME P450"/>
    <property type="match status" value="1"/>
</dbReference>
<evidence type="ECO:0000256" key="3">
    <source>
        <dbReference type="ARBA" id="ARBA00022617"/>
    </source>
</evidence>
<comment type="similarity">
    <text evidence="2 9">Belongs to the cytochrome P450 family.</text>
</comment>
<evidence type="ECO:0000256" key="5">
    <source>
        <dbReference type="ARBA" id="ARBA00023002"/>
    </source>
</evidence>
<evidence type="ECO:0000313" key="11">
    <source>
        <dbReference type="EMBL" id="BCS30689.1"/>
    </source>
</evidence>
<protein>
    <recommendedName>
        <fullName evidence="13">Cytochrome P450</fullName>
    </recommendedName>
</protein>
<evidence type="ECO:0000313" key="12">
    <source>
        <dbReference type="Proteomes" id="UP000654913"/>
    </source>
</evidence>
<keyword evidence="4 8" id="KW-0479">Metal-binding</keyword>
<accession>A0A7R7Y202</accession>
<keyword evidence="7 9" id="KW-0503">Monooxygenase</keyword>
<dbReference type="CDD" id="cd11058">
    <property type="entry name" value="CYP60B-like"/>
    <property type="match status" value="1"/>
</dbReference>
<dbReference type="GO" id="GO:0004497">
    <property type="term" value="F:monooxygenase activity"/>
    <property type="evidence" value="ECO:0007669"/>
    <property type="project" value="UniProtKB-KW"/>
</dbReference>
<dbReference type="PROSITE" id="PS00086">
    <property type="entry name" value="CYTOCHROME_P450"/>
    <property type="match status" value="1"/>
</dbReference>
<dbReference type="PRINTS" id="PR00463">
    <property type="entry name" value="EP450I"/>
</dbReference>
<keyword evidence="6 8" id="KW-0408">Iron</keyword>
<evidence type="ECO:0000256" key="4">
    <source>
        <dbReference type="ARBA" id="ARBA00022723"/>
    </source>
</evidence>
<evidence type="ECO:0000256" key="2">
    <source>
        <dbReference type="ARBA" id="ARBA00010617"/>
    </source>
</evidence>
<keyword evidence="12" id="KW-1185">Reference proteome</keyword>
<reference evidence="11" key="1">
    <citation type="submission" date="2021-01" db="EMBL/GenBank/DDBJ databases">
        <authorList>
            <consortium name="Aspergillus puulaauensis MK2 genome sequencing consortium"/>
            <person name="Kazuki M."/>
            <person name="Futagami T."/>
        </authorList>
    </citation>
    <scope>NUCLEOTIDE SEQUENCE</scope>
    <source>
        <strain evidence="11">MK2</strain>
    </source>
</reference>
<dbReference type="AlphaFoldDB" id="A0A7R7Y202"/>
<keyword evidence="10" id="KW-0812">Transmembrane</keyword>
<dbReference type="PRINTS" id="PR00385">
    <property type="entry name" value="P450"/>
</dbReference>
<dbReference type="GO" id="GO:0005506">
    <property type="term" value="F:iron ion binding"/>
    <property type="evidence" value="ECO:0007669"/>
    <property type="project" value="InterPro"/>
</dbReference>
<dbReference type="Pfam" id="PF00067">
    <property type="entry name" value="p450"/>
    <property type="match status" value="1"/>
</dbReference>
<evidence type="ECO:0000256" key="8">
    <source>
        <dbReference type="PIRSR" id="PIRSR602401-1"/>
    </source>
</evidence>
<feature type="transmembrane region" description="Helical" evidence="10">
    <location>
        <begin position="12"/>
        <end position="33"/>
    </location>
</feature>
<keyword evidence="5 9" id="KW-0560">Oxidoreductase</keyword>
<dbReference type="GeneID" id="64980686"/>
<dbReference type="GO" id="GO:0020037">
    <property type="term" value="F:heme binding"/>
    <property type="evidence" value="ECO:0007669"/>
    <property type="project" value="InterPro"/>
</dbReference>
<evidence type="ECO:0000256" key="10">
    <source>
        <dbReference type="SAM" id="Phobius"/>
    </source>
</evidence>
<dbReference type="EMBL" id="AP024450">
    <property type="protein sequence ID" value="BCS30689.1"/>
    <property type="molecule type" value="Genomic_DNA"/>
</dbReference>